<reference evidence="11 12" key="1">
    <citation type="submission" date="2018-08" db="EMBL/GenBank/DDBJ databases">
        <title>Genomic investigation of the strawberry pathogen Phytophthora fragariae indicates pathogenicity is determined by transcriptional variation in three key races.</title>
        <authorList>
            <person name="Adams T.M."/>
            <person name="Armitage A.D."/>
            <person name="Sobczyk M.K."/>
            <person name="Bates H.J."/>
            <person name="Dunwell J.M."/>
            <person name="Nellist C.F."/>
            <person name="Harrison R.J."/>
        </authorList>
    </citation>
    <scope>NUCLEOTIDE SEQUENCE [LARGE SCALE GENOMIC DNA]</scope>
    <source>
        <strain evidence="10 13">A4</strain>
        <strain evidence="9 14">BC-1</strain>
        <strain evidence="8 18">BC-23</strain>
        <strain evidence="7 12">NOV-27</strain>
        <strain evidence="6 15">NOV-5</strain>
        <strain evidence="5 16">NOV-71</strain>
        <strain evidence="3 11">NOV-9</strain>
        <strain evidence="4 17">SCRP245</strain>
    </source>
</reference>
<comment type="caution">
    <text evidence="6">The sequence shown here is derived from an EMBL/GenBank/DDBJ whole genome shotgun (WGS) entry which is preliminary data.</text>
</comment>
<dbReference type="EMBL" id="QXFZ01000759">
    <property type="protein sequence ID" value="KAE9105787.1"/>
    <property type="molecule type" value="Genomic_DNA"/>
</dbReference>
<evidence type="ECO:0000313" key="11">
    <source>
        <dbReference type="Proteomes" id="UP000429523"/>
    </source>
</evidence>
<evidence type="ECO:0000313" key="10">
    <source>
        <dbReference type="EMBL" id="KAE9305024.1"/>
    </source>
</evidence>
<feature type="transmembrane region" description="Helical" evidence="1">
    <location>
        <begin position="282"/>
        <end position="302"/>
    </location>
</feature>
<keyword evidence="1" id="KW-1133">Transmembrane helix</keyword>
<keyword evidence="1" id="KW-0472">Membrane</keyword>
<feature type="signal peptide" evidence="2">
    <location>
        <begin position="1"/>
        <end position="21"/>
    </location>
</feature>
<dbReference type="Proteomes" id="UP000476176">
    <property type="component" value="Unassembled WGS sequence"/>
</dbReference>
<dbReference type="Proteomes" id="UP000433483">
    <property type="component" value="Unassembled WGS sequence"/>
</dbReference>
<feature type="chain" id="PRO_5036380607" evidence="2">
    <location>
        <begin position="22"/>
        <end position="335"/>
    </location>
</feature>
<evidence type="ECO:0000256" key="1">
    <source>
        <dbReference type="SAM" id="Phobius"/>
    </source>
</evidence>
<dbReference type="Proteomes" id="UP000440367">
    <property type="component" value="Unassembled WGS sequence"/>
</dbReference>
<evidence type="ECO:0000313" key="5">
    <source>
        <dbReference type="EMBL" id="KAE9105787.1"/>
    </source>
</evidence>
<name>A0A6A3TTT2_9STRA</name>
<keyword evidence="2" id="KW-0732">Signal</keyword>
<organism evidence="6 15">
    <name type="scientific">Phytophthora fragariae</name>
    <dbReference type="NCBI Taxonomy" id="53985"/>
    <lineage>
        <taxon>Eukaryota</taxon>
        <taxon>Sar</taxon>
        <taxon>Stramenopiles</taxon>
        <taxon>Oomycota</taxon>
        <taxon>Peronosporomycetes</taxon>
        <taxon>Peronosporales</taxon>
        <taxon>Peronosporaceae</taxon>
        <taxon>Phytophthora</taxon>
    </lineage>
</organism>
<dbReference type="Proteomes" id="UP000437068">
    <property type="component" value="Unassembled WGS sequence"/>
</dbReference>
<proteinExistence type="predicted"/>
<evidence type="ECO:0000313" key="7">
    <source>
        <dbReference type="EMBL" id="KAE9205674.1"/>
    </source>
</evidence>
<keyword evidence="12" id="KW-1185">Reference proteome</keyword>
<keyword evidence="1" id="KW-0812">Transmembrane</keyword>
<dbReference type="EMBL" id="QXGA01000700">
    <property type="protein sequence ID" value="KAE9142452.1"/>
    <property type="molecule type" value="Genomic_DNA"/>
</dbReference>
<evidence type="ECO:0000313" key="13">
    <source>
        <dbReference type="Proteomes" id="UP000437068"/>
    </source>
</evidence>
<evidence type="ECO:0000313" key="15">
    <source>
        <dbReference type="Proteomes" id="UP000440732"/>
    </source>
</evidence>
<dbReference type="Proteomes" id="UP000441208">
    <property type="component" value="Unassembled WGS sequence"/>
</dbReference>
<dbReference type="Proteomes" id="UP000429523">
    <property type="component" value="Unassembled WGS sequence"/>
</dbReference>
<dbReference type="EMBL" id="QXGD01000798">
    <property type="protein sequence ID" value="KAE9224241.1"/>
    <property type="molecule type" value="Genomic_DNA"/>
</dbReference>
<protein>
    <submittedName>
        <fullName evidence="6">Uncharacterized protein</fullName>
    </submittedName>
</protein>
<dbReference type="OrthoDB" id="160817at2759"/>
<dbReference type="Proteomes" id="UP000440732">
    <property type="component" value="Unassembled WGS sequence"/>
</dbReference>
<dbReference type="EMBL" id="QXGF01000788">
    <property type="protein sequence ID" value="KAE8935597.1"/>
    <property type="molecule type" value="Genomic_DNA"/>
</dbReference>
<dbReference type="EMBL" id="QXFW01000700">
    <property type="protein sequence ID" value="KAE9005083.1"/>
    <property type="molecule type" value="Genomic_DNA"/>
</dbReference>
<evidence type="ECO:0000313" key="6">
    <source>
        <dbReference type="EMBL" id="KAE9142452.1"/>
    </source>
</evidence>
<dbReference type="Proteomes" id="UP000460718">
    <property type="component" value="Unassembled WGS sequence"/>
</dbReference>
<evidence type="ECO:0000313" key="8">
    <source>
        <dbReference type="EMBL" id="KAE9223186.1"/>
    </source>
</evidence>
<evidence type="ECO:0000313" key="3">
    <source>
        <dbReference type="EMBL" id="KAE8935597.1"/>
    </source>
</evidence>
<evidence type="ECO:0000313" key="16">
    <source>
        <dbReference type="Proteomes" id="UP000441208"/>
    </source>
</evidence>
<evidence type="ECO:0000313" key="12">
    <source>
        <dbReference type="Proteomes" id="UP000433483"/>
    </source>
</evidence>
<evidence type="ECO:0000313" key="18">
    <source>
        <dbReference type="Proteomes" id="UP000476176"/>
    </source>
</evidence>
<evidence type="ECO:0000313" key="9">
    <source>
        <dbReference type="EMBL" id="KAE9224241.1"/>
    </source>
</evidence>
<sequence>MRSASCLLLLALASSSHQATCSPSFSGSYNPVHGINIATAVSTSDSQDQHNSTSSAGFEDPIDLVLVANTSNSSSWLDGVAGYTTAAESRVLYQAASWSLLEEGTQTGKFSSYWARFQSVNPTKKSSVYLSVCTMVAEWNSSWSDSKSALSAVEVENRLTAKCGENDTIAVAFTSTVSKTAASYLEGEVAVNDVVASLKMDDVDSSAVLEASDRMFVRPANGLCPRDGSNNELNSLVEAGVPVISLFRGLVCKPSGGFGPSQITSEDSGSSNDSEWNDDLKFIIPIGIFVFLLGCAGLIYLYRQQKKASAEEPPKEVEKDEASSLPYVLTMQSVV</sequence>
<evidence type="ECO:0000313" key="4">
    <source>
        <dbReference type="EMBL" id="KAE9005083.1"/>
    </source>
</evidence>
<dbReference type="AlphaFoldDB" id="A0A6A3TTT2"/>
<evidence type="ECO:0000313" key="14">
    <source>
        <dbReference type="Proteomes" id="UP000440367"/>
    </source>
</evidence>
<dbReference type="EMBL" id="QXGB01000733">
    <property type="protein sequence ID" value="KAE9205674.1"/>
    <property type="molecule type" value="Genomic_DNA"/>
</dbReference>
<dbReference type="EMBL" id="QXGC01000725">
    <property type="protein sequence ID" value="KAE9223186.1"/>
    <property type="molecule type" value="Genomic_DNA"/>
</dbReference>
<evidence type="ECO:0000256" key="2">
    <source>
        <dbReference type="SAM" id="SignalP"/>
    </source>
</evidence>
<accession>A0A6A3TTT2</accession>
<evidence type="ECO:0000313" key="17">
    <source>
        <dbReference type="Proteomes" id="UP000460718"/>
    </source>
</evidence>
<gene>
    <name evidence="10" type="ORF">PF001_g12793</name>
    <name evidence="9" type="ORF">PF002_g14755</name>
    <name evidence="8" type="ORF">PF004_g12586</name>
    <name evidence="7" type="ORF">PF005_g13310</name>
    <name evidence="6" type="ORF">PF006_g12438</name>
    <name evidence="5" type="ORF">PF007_g13642</name>
    <name evidence="3" type="ORF">PF009_g14463</name>
    <name evidence="4" type="ORF">PF011_g12197</name>
</gene>
<dbReference type="EMBL" id="QXGE01000724">
    <property type="protein sequence ID" value="KAE9305024.1"/>
    <property type="molecule type" value="Genomic_DNA"/>
</dbReference>